<dbReference type="SUPFAM" id="SSF48350">
    <property type="entry name" value="GTPase activation domain, GAP"/>
    <property type="match status" value="1"/>
</dbReference>
<evidence type="ECO:0000256" key="1">
    <source>
        <dbReference type="SAM" id="MobiDB-lite"/>
    </source>
</evidence>
<dbReference type="EMBL" id="JAPFFF010000058">
    <property type="protein sequence ID" value="KAK8837766.1"/>
    <property type="molecule type" value="Genomic_DNA"/>
</dbReference>
<dbReference type="SMART" id="SM00324">
    <property type="entry name" value="RhoGAP"/>
    <property type="match status" value="1"/>
</dbReference>
<dbReference type="SMART" id="SM00139">
    <property type="entry name" value="MyTH4"/>
    <property type="match status" value="1"/>
</dbReference>
<dbReference type="PANTHER" id="PTHR45876">
    <property type="entry name" value="FI04035P"/>
    <property type="match status" value="1"/>
</dbReference>
<feature type="compositionally biased region" description="Low complexity" evidence="1">
    <location>
        <begin position="52"/>
        <end position="61"/>
    </location>
</feature>
<dbReference type="InterPro" id="IPR001202">
    <property type="entry name" value="WW_dom"/>
</dbReference>
<comment type="caution">
    <text evidence="5">The sequence shown here is derived from an EMBL/GenBank/DDBJ whole genome shotgun (WGS) entry which is preliminary data.</text>
</comment>
<dbReference type="InterPro" id="IPR008936">
    <property type="entry name" value="Rho_GTPase_activation_prot"/>
</dbReference>
<dbReference type="PROSITE" id="PS50020">
    <property type="entry name" value="WW_DOMAIN_2"/>
    <property type="match status" value="1"/>
</dbReference>
<evidence type="ECO:0000259" key="4">
    <source>
        <dbReference type="PROSITE" id="PS51016"/>
    </source>
</evidence>
<accession>A0ABR2GVT5</accession>
<dbReference type="Proteomes" id="UP001470230">
    <property type="component" value="Unassembled WGS sequence"/>
</dbReference>
<feature type="region of interest" description="Disordered" evidence="1">
    <location>
        <begin position="45"/>
        <end position="89"/>
    </location>
</feature>
<dbReference type="PROSITE" id="PS50238">
    <property type="entry name" value="RHOGAP"/>
    <property type="match status" value="1"/>
</dbReference>
<dbReference type="PANTHER" id="PTHR45876:SF8">
    <property type="entry name" value="FI04035P"/>
    <property type="match status" value="1"/>
</dbReference>
<evidence type="ECO:0000259" key="2">
    <source>
        <dbReference type="PROSITE" id="PS50020"/>
    </source>
</evidence>
<dbReference type="InterPro" id="IPR000857">
    <property type="entry name" value="MyTH4_dom"/>
</dbReference>
<organism evidence="5 6">
    <name type="scientific">Tritrichomonas musculus</name>
    <dbReference type="NCBI Taxonomy" id="1915356"/>
    <lineage>
        <taxon>Eukaryota</taxon>
        <taxon>Metamonada</taxon>
        <taxon>Parabasalia</taxon>
        <taxon>Tritrichomonadida</taxon>
        <taxon>Tritrichomonadidae</taxon>
        <taxon>Tritrichomonas</taxon>
    </lineage>
</organism>
<keyword evidence="6" id="KW-1185">Reference proteome</keyword>
<gene>
    <name evidence="5" type="ORF">M9Y10_036304</name>
</gene>
<dbReference type="Pfam" id="PF00620">
    <property type="entry name" value="RhoGAP"/>
    <property type="match status" value="1"/>
</dbReference>
<dbReference type="CDD" id="cd00159">
    <property type="entry name" value="RhoGAP"/>
    <property type="match status" value="1"/>
</dbReference>
<reference evidence="5 6" key="1">
    <citation type="submission" date="2024-04" db="EMBL/GenBank/DDBJ databases">
        <title>Tritrichomonas musculus Genome.</title>
        <authorList>
            <person name="Alves-Ferreira E."/>
            <person name="Grigg M."/>
            <person name="Lorenzi H."/>
            <person name="Galac M."/>
        </authorList>
    </citation>
    <scope>NUCLEOTIDE SEQUENCE [LARGE SCALE GENOMIC DNA]</scope>
    <source>
        <strain evidence="5 6">EAF2021</strain>
    </source>
</reference>
<feature type="domain" description="WW" evidence="2">
    <location>
        <begin position="1"/>
        <end position="33"/>
    </location>
</feature>
<dbReference type="Gene3D" id="1.25.40.530">
    <property type="entry name" value="MyTH4 domain"/>
    <property type="match status" value="1"/>
</dbReference>
<name>A0ABR2GVT5_9EUKA</name>
<proteinExistence type="predicted"/>
<evidence type="ECO:0000313" key="6">
    <source>
        <dbReference type="Proteomes" id="UP001470230"/>
    </source>
</evidence>
<dbReference type="InterPro" id="IPR000198">
    <property type="entry name" value="RhoGAP_dom"/>
</dbReference>
<sequence>MTTNWFRYHDDNKDKDFYYNTETQETVWRYPTDNAIVWDAVTREQVPPPQESAPSSSSPSKSHSKHRSKSSASKTSSGDRARRSMTMKVSKVVIKNQTNDLFTKMIQDYASMTVNFDEFASLFLKKQKTFEYSNQPLKDNLIVTLKKNEVKLALKMNKLVLKLTGASSQKKSELLDLIHAIKENKFLVDEIYCQVWKQLINAPPDSLNVGLQTFLVLATLFMPGLPLHKFLLHHIATLATDNDYAKFVFIRLQAICSNINGEQTLVFDDDASILAIPSHPTQALYNFGVSLWEISFHQKRTLPKLPIPKVMYEMTTHIKKFNGFTKVGIFRLPGNMKRVEALIYKGNHGEEYLEGEDIETVASLFKRWLRDIPGKIINEELVFKLMEIGNSDEAIKFAEELEFPFKMVLRFLAGFLRDVAQSKDVNQMHEKNLAMVFGPNVVSSNDKVNPMELQARVQFFMQSLIEKWDVSDIYPLPQELLSTI</sequence>
<protein>
    <submittedName>
        <fullName evidence="5">Rho GTPase activating protein 39</fullName>
    </submittedName>
</protein>
<dbReference type="Gene3D" id="2.20.70.10">
    <property type="match status" value="1"/>
</dbReference>
<feature type="domain" description="MyTH4" evidence="4">
    <location>
        <begin position="132"/>
        <end position="277"/>
    </location>
</feature>
<dbReference type="PROSITE" id="PS51016">
    <property type="entry name" value="MYTH4"/>
    <property type="match status" value="1"/>
</dbReference>
<dbReference type="InterPro" id="IPR038185">
    <property type="entry name" value="MyTH4_dom_sf"/>
</dbReference>
<feature type="domain" description="Rho-GAP" evidence="3">
    <location>
        <begin position="300"/>
        <end position="472"/>
    </location>
</feature>
<evidence type="ECO:0000313" key="5">
    <source>
        <dbReference type="EMBL" id="KAK8837766.1"/>
    </source>
</evidence>
<dbReference type="CDD" id="cd00201">
    <property type="entry name" value="WW"/>
    <property type="match status" value="1"/>
</dbReference>
<dbReference type="Pfam" id="PF00784">
    <property type="entry name" value="MyTH4"/>
    <property type="match status" value="1"/>
</dbReference>
<evidence type="ECO:0000259" key="3">
    <source>
        <dbReference type="PROSITE" id="PS50238"/>
    </source>
</evidence>
<dbReference type="Gene3D" id="1.10.555.10">
    <property type="entry name" value="Rho GTPase activation protein"/>
    <property type="match status" value="1"/>
</dbReference>